<reference evidence="2" key="1">
    <citation type="submission" date="2023-03" db="EMBL/GenBank/DDBJ databases">
        <title>Massive genome expansion in bonnet fungi (Mycena s.s.) driven by repeated elements and novel gene families across ecological guilds.</title>
        <authorList>
            <consortium name="Lawrence Berkeley National Laboratory"/>
            <person name="Harder C.B."/>
            <person name="Miyauchi S."/>
            <person name="Viragh M."/>
            <person name="Kuo A."/>
            <person name="Thoen E."/>
            <person name="Andreopoulos B."/>
            <person name="Lu D."/>
            <person name="Skrede I."/>
            <person name="Drula E."/>
            <person name="Henrissat B."/>
            <person name="Morin E."/>
            <person name="Kohler A."/>
            <person name="Barry K."/>
            <person name="LaButti K."/>
            <person name="Morin E."/>
            <person name="Salamov A."/>
            <person name="Lipzen A."/>
            <person name="Mereny Z."/>
            <person name="Hegedus B."/>
            <person name="Baldrian P."/>
            <person name="Stursova M."/>
            <person name="Weitz H."/>
            <person name="Taylor A."/>
            <person name="Grigoriev I.V."/>
            <person name="Nagy L.G."/>
            <person name="Martin F."/>
            <person name="Kauserud H."/>
        </authorList>
    </citation>
    <scope>NUCLEOTIDE SEQUENCE</scope>
    <source>
        <strain evidence="2">CBHHK002</strain>
    </source>
</reference>
<dbReference type="GO" id="GO:0000182">
    <property type="term" value="F:rDNA binding"/>
    <property type="evidence" value="ECO:0007669"/>
    <property type="project" value="TreeGrafter"/>
</dbReference>
<dbReference type="InterPro" id="IPR039601">
    <property type="entry name" value="Rrn5"/>
</dbReference>
<evidence type="ECO:0000256" key="1">
    <source>
        <dbReference type="SAM" id="MobiDB-lite"/>
    </source>
</evidence>
<feature type="compositionally biased region" description="Basic and acidic residues" evidence="1">
    <location>
        <begin position="311"/>
        <end position="325"/>
    </location>
</feature>
<dbReference type="PANTHER" id="PTHR28079:SF1">
    <property type="entry name" value="RNA POLYMERASE I-SPECIFIC TRANSCRIPTION INITIATION FACTOR RRN5"/>
    <property type="match status" value="1"/>
</dbReference>
<name>A0AAD6ZZL8_9AGAR</name>
<feature type="region of interest" description="Disordered" evidence="1">
    <location>
        <begin position="470"/>
        <end position="492"/>
    </location>
</feature>
<feature type="region of interest" description="Disordered" evidence="1">
    <location>
        <begin position="185"/>
        <end position="208"/>
    </location>
</feature>
<sequence length="564" mass="63140">MSEAYLTDYENHLGQLKAHLAGSASRSLPPSFVPPAGYWTSVEKDSFFHALAIHSRLRPDLIADSVKSKTVLDVCAYLDALDSAAAARPTPLLRLTLEAAMEVSDSWIAYEEEQANELAKLEPQWEEEMEQHKRATLLASRFHDEQTYWSWKEEQESLWGKHDALGQLDLPHLSTMNKMIRRGVAEQTTDSVPSGQPTEPPLDHLPISELHDGLIDPALLAQSSTEPSPNRIPSIEPRQPDEGPPNPALPSSPPDNQAPPSEAYFRALTPESRRRLKSRLTMRKRRAEARGTVPNLLPILLPNKPKKPHIPKPEPQIHDECKGGSDVEEEDNDEPAAPSRRQSGLQVEEKIEAIFKGRGIDANTFTEWGLDVFELRKLGKLMGSLDYAYAPGHKSSISIDTIKLLRSILLDFTTAVVRGAISIRDQELILKRNMAIWRLRGGDDTINPGNVADALLMHGFNVRNMFTDDSPTGASYDDEENNEDCSEQRFAEDESTSRMRLPLYRELVSPFVPAPARSEDSCMSPETNMDELLAEVDEELELDKLDCGLEAQYETSLWQAVKDE</sequence>
<protein>
    <submittedName>
        <fullName evidence="2">Uncharacterized protein</fullName>
    </submittedName>
</protein>
<evidence type="ECO:0000313" key="3">
    <source>
        <dbReference type="Proteomes" id="UP001218218"/>
    </source>
</evidence>
<dbReference type="EMBL" id="JARIHO010000020">
    <property type="protein sequence ID" value="KAJ7346639.1"/>
    <property type="molecule type" value="Genomic_DNA"/>
</dbReference>
<dbReference type="GO" id="GO:0042790">
    <property type="term" value="P:nucleolar large rRNA transcription by RNA polymerase I"/>
    <property type="evidence" value="ECO:0007669"/>
    <property type="project" value="InterPro"/>
</dbReference>
<dbReference type="GO" id="GO:0001181">
    <property type="term" value="F:RNA polymerase I general transcription initiation factor activity"/>
    <property type="evidence" value="ECO:0007669"/>
    <property type="project" value="TreeGrafter"/>
</dbReference>
<dbReference type="Proteomes" id="UP001218218">
    <property type="component" value="Unassembled WGS sequence"/>
</dbReference>
<evidence type="ECO:0000313" key="2">
    <source>
        <dbReference type="EMBL" id="KAJ7346639.1"/>
    </source>
</evidence>
<comment type="caution">
    <text evidence="2">The sequence shown here is derived from an EMBL/GenBank/DDBJ whole genome shotgun (WGS) entry which is preliminary data.</text>
</comment>
<feature type="compositionally biased region" description="Polar residues" evidence="1">
    <location>
        <begin position="186"/>
        <end position="197"/>
    </location>
</feature>
<keyword evidence="3" id="KW-1185">Reference proteome</keyword>
<dbReference type="PANTHER" id="PTHR28079">
    <property type="entry name" value="RNA POLYMERASE I-SPECIFIC TRANSCRIPTION INITIATION FACTOR RRN5"/>
    <property type="match status" value="1"/>
</dbReference>
<dbReference type="GO" id="GO:0000500">
    <property type="term" value="C:RNA polymerase I upstream activating factor complex"/>
    <property type="evidence" value="ECO:0007669"/>
    <property type="project" value="InterPro"/>
</dbReference>
<accession>A0AAD6ZZL8</accession>
<dbReference type="AlphaFoldDB" id="A0AAD6ZZL8"/>
<feature type="region of interest" description="Disordered" evidence="1">
    <location>
        <begin position="222"/>
        <end position="345"/>
    </location>
</feature>
<dbReference type="GO" id="GO:0006361">
    <property type="term" value="P:transcription initiation at RNA polymerase I promoter"/>
    <property type="evidence" value="ECO:0007669"/>
    <property type="project" value="TreeGrafter"/>
</dbReference>
<organism evidence="2 3">
    <name type="scientific">Mycena albidolilacea</name>
    <dbReference type="NCBI Taxonomy" id="1033008"/>
    <lineage>
        <taxon>Eukaryota</taxon>
        <taxon>Fungi</taxon>
        <taxon>Dikarya</taxon>
        <taxon>Basidiomycota</taxon>
        <taxon>Agaricomycotina</taxon>
        <taxon>Agaricomycetes</taxon>
        <taxon>Agaricomycetidae</taxon>
        <taxon>Agaricales</taxon>
        <taxon>Marasmiineae</taxon>
        <taxon>Mycenaceae</taxon>
        <taxon>Mycena</taxon>
    </lineage>
</organism>
<feature type="compositionally biased region" description="Low complexity" evidence="1">
    <location>
        <begin position="294"/>
        <end position="303"/>
    </location>
</feature>
<proteinExistence type="predicted"/>
<feature type="compositionally biased region" description="Acidic residues" evidence="1">
    <location>
        <begin position="476"/>
        <end position="485"/>
    </location>
</feature>
<gene>
    <name evidence="2" type="ORF">DFH08DRAFT_196896</name>
</gene>
<feature type="compositionally biased region" description="Pro residues" evidence="1">
    <location>
        <begin position="242"/>
        <end position="257"/>
    </location>
</feature>
<feature type="compositionally biased region" description="Basic residues" evidence="1">
    <location>
        <begin position="274"/>
        <end position="287"/>
    </location>
</feature>